<comment type="caution">
    <text evidence="2">The sequence shown here is derived from an EMBL/GenBank/DDBJ whole genome shotgun (WGS) entry which is preliminary data.</text>
</comment>
<dbReference type="AlphaFoldDB" id="A0A1A6Y3S7"/>
<evidence type="ECO:0000313" key="3">
    <source>
        <dbReference type="Proteomes" id="UP000092256"/>
    </source>
</evidence>
<evidence type="ECO:0000256" key="1">
    <source>
        <dbReference type="SAM" id="Phobius"/>
    </source>
</evidence>
<evidence type="ECO:0000313" key="2">
    <source>
        <dbReference type="EMBL" id="OBU69843.1"/>
    </source>
</evidence>
<feature type="transmembrane region" description="Helical" evidence="1">
    <location>
        <begin position="25"/>
        <end position="47"/>
    </location>
</feature>
<sequence>MTRPAPSTVQQQQSRGFWLRTLHQWHWISSAVCLVGMLLFAVTGLTLNHAAKIEAKPEVHNQHVELPAALLGQLGPREDGNAPIPRPARQWLDAQLGIAIGGRPAEWSADEIYLSLPRPGGDAWLSIDRQTGAVEYESTSRGAVSYLNDLHKGRNAGPAWGWFLDLFAVACLVFCITGLFLLHLHARQRRMTWPLVGLGLMIPLLVALLLIH</sequence>
<evidence type="ECO:0008006" key="4">
    <source>
        <dbReference type="Google" id="ProtNLM"/>
    </source>
</evidence>
<dbReference type="Proteomes" id="UP000092256">
    <property type="component" value="Unassembled WGS sequence"/>
</dbReference>
<dbReference type="OrthoDB" id="27171at2"/>
<keyword evidence="1" id="KW-1133">Transmembrane helix</keyword>
<dbReference type="PANTHER" id="PTHR40115">
    <property type="entry name" value="INNER MEMBRANE PROTEIN WITH PEPSY TM HELIX"/>
    <property type="match status" value="1"/>
</dbReference>
<organism evidence="2 3">
    <name type="scientific">Stenotrophomonas maltophilia</name>
    <name type="common">Pseudomonas maltophilia</name>
    <name type="synonym">Xanthomonas maltophilia</name>
    <dbReference type="NCBI Taxonomy" id="40324"/>
    <lineage>
        <taxon>Bacteria</taxon>
        <taxon>Pseudomonadati</taxon>
        <taxon>Pseudomonadota</taxon>
        <taxon>Gammaproteobacteria</taxon>
        <taxon>Lysobacterales</taxon>
        <taxon>Lysobacteraceae</taxon>
        <taxon>Stenotrophomonas</taxon>
        <taxon>Stenotrophomonas maltophilia group</taxon>
    </lineage>
</organism>
<gene>
    <name evidence="2" type="ORF">A9K58_04000</name>
</gene>
<keyword evidence="1" id="KW-0812">Transmembrane</keyword>
<dbReference type="Pfam" id="PF16357">
    <property type="entry name" value="PepSY_TM_like_2"/>
    <property type="match status" value="1"/>
</dbReference>
<keyword evidence="1" id="KW-0472">Membrane</keyword>
<dbReference type="RefSeq" id="WP_065198099.1">
    <property type="nucleotide sequence ID" value="NZ_LYVJ01000002.1"/>
</dbReference>
<reference evidence="2 3" key="1">
    <citation type="submission" date="2016-05" db="EMBL/GenBank/DDBJ databases">
        <title>Draft Genome Sequences of Stenotrophomonas maltophilia Strains Sm32COP, Sm41DVV, Sm46PAILV, SmF3, SmF22, SmSOFb1 and SmCVFa1, Isolated from Different Manures, in France.</title>
        <authorList>
            <person name="Nazaret S."/>
            <person name="Bodilis J."/>
        </authorList>
    </citation>
    <scope>NUCLEOTIDE SEQUENCE [LARGE SCALE GENOMIC DNA]</scope>
    <source>
        <strain evidence="2 3">Sm46PAILV</strain>
    </source>
</reference>
<dbReference type="PANTHER" id="PTHR40115:SF1">
    <property type="entry name" value="INNER MEMBRANE PROTEIN WITH PEPSY TM HELIX"/>
    <property type="match status" value="1"/>
</dbReference>
<accession>A0A1A6Y3S7</accession>
<proteinExistence type="predicted"/>
<protein>
    <recommendedName>
        <fullName evidence="4">PepSY-associated TM helix domain-containing protein</fullName>
    </recommendedName>
</protein>
<name>A0A1A6Y3S7_STEMA</name>
<dbReference type="EMBL" id="LYVJ01000002">
    <property type="protein sequence ID" value="OBU69843.1"/>
    <property type="molecule type" value="Genomic_DNA"/>
</dbReference>
<feature type="transmembrane region" description="Helical" evidence="1">
    <location>
        <begin position="162"/>
        <end position="185"/>
    </location>
</feature>
<feature type="transmembrane region" description="Helical" evidence="1">
    <location>
        <begin position="191"/>
        <end position="211"/>
    </location>
</feature>
<dbReference type="InterPro" id="IPR032307">
    <property type="entry name" value="PepSY_TM-like_2"/>
</dbReference>